<dbReference type="InterPro" id="IPR045239">
    <property type="entry name" value="bHLH95_bHLH"/>
</dbReference>
<dbReference type="PANTHER" id="PTHR16223">
    <property type="entry name" value="TRANSCRIPTION FACTOR BHLH83-RELATED"/>
    <property type="match status" value="1"/>
</dbReference>
<feature type="domain" description="BHLH" evidence="7">
    <location>
        <begin position="297"/>
        <end position="346"/>
    </location>
</feature>
<keyword evidence="4" id="KW-0804">Transcription</keyword>
<dbReference type="GO" id="GO:0000981">
    <property type="term" value="F:DNA-binding transcription factor activity, RNA polymerase II-specific"/>
    <property type="evidence" value="ECO:0007669"/>
    <property type="project" value="TreeGrafter"/>
</dbReference>
<evidence type="ECO:0000256" key="1">
    <source>
        <dbReference type="ARBA" id="ARBA00004123"/>
    </source>
</evidence>
<dbReference type="InterPro" id="IPR011598">
    <property type="entry name" value="bHLH_dom"/>
</dbReference>
<accession>A0A6A1UQ75</accession>
<evidence type="ECO:0000256" key="5">
    <source>
        <dbReference type="ARBA" id="ARBA00023242"/>
    </source>
</evidence>
<sequence length="403" mass="45228">MYKMEPENFHQLHQLQEQFAECFTSATQSVYKGSTTHDWNPSVVLNDSNYHSYLPESVPNSRELWRKYPIENPLFRPSMYQESSFCYAKTTQQSPNELFLAKLKEEMPDTIPKLSEIIYSPFDAEESHSVSTKHEQQCSPNMCENLCLGNFSPGSQTGRQPSVVDLYSNDHRNPARFGGLAGSSRYNFNHVFPCFSPSDLSSPLSSHSLGLNLQTLDLLTSTNNRGNFSQSSDESLGFRRGSVSTLSPDPMHELSDSPSNSSSKNTTAFMNEIPRRKRPNSTSEPKECHAEAKKSRSVSRCSCPPLKVRKEKLGDRIAALQKLVAPFGKTDTASVLTEAIGYIQFLHDQIQTLSMPYKSSHNKPIRAMQTGLNKEGREARPDLKSRGLCLLPQSSIPYIRGLD</sequence>
<dbReference type="GO" id="GO:0046983">
    <property type="term" value="F:protein dimerization activity"/>
    <property type="evidence" value="ECO:0007669"/>
    <property type="project" value="InterPro"/>
</dbReference>
<evidence type="ECO:0000259" key="7">
    <source>
        <dbReference type="PROSITE" id="PS50888"/>
    </source>
</evidence>
<evidence type="ECO:0000256" key="6">
    <source>
        <dbReference type="SAM" id="MobiDB-lite"/>
    </source>
</evidence>
<dbReference type="InterPro" id="IPR036638">
    <property type="entry name" value="HLH_DNA-bd_sf"/>
</dbReference>
<dbReference type="EMBL" id="RXIC02000026">
    <property type="protein sequence ID" value="KAB1201958.1"/>
    <property type="molecule type" value="Genomic_DNA"/>
</dbReference>
<proteinExistence type="predicted"/>
<organism evidence="8 9">
    <name type="scientific">Morella rubra</name>
    <name type="common">Chinese bayberry</name>
    <dbReference type="NCBI Taxonomy" id="262757"/>
    <lineage>
        <taxon>Eukaryota</taxon>
        <taxon>Viridiplantae</taxon>
        <taxon>Streptophyta</taxon>
        <taxon>Embryophyta</taxon>
        <taxon>Tracheophyta</taxon>
        <taxon>Spermatophyta</taxon>
        <taxon>Magnoliopsida</taxon>
        <taxon>eudicotyledons</taxon>
        <taxon>Gunneridae</taxon>
        <taxon>Pentapetalae</taxon>
        <taxon>rosids</taxon>
        <taxon>fabids</taxon>
        <taxon>Fagales</taxon>
        <taxon>Myricaceae</taxon>
        <taxon>Morella</taxon>
    </lineage>
</organism>
<feature type="compositionally biased region" description="Polar residues" evidence="6">
    <location>
        <begin position="225"/>
        <end position="234"/>
    </location>
</feature>
<dbReference type="OrthoDB" id="760019at2759"/>
<dbReference type="GO" id="GO:0000978">
    <property type="term" value="F:RNA polymerase II cis-regulatory region sequence-specific DNA binding"/>
    <property type="evidence" value="ECO:0007669"/>
    <property type="project" value="TreeGrafter"/>
</dbReference>
<dbReference type="GO" id="GO:0005634">
    <property type="term" value="C:nucleus"/>
    <property type="evidence" value="ECO:0007669"/>
    <property type="project" value="UniProtKB-SubCell"/>
</dbReference>
<evidence type="ECO:0000256" key="2">
    <source>
        <dbReference type="ARBA" id="ARBA00023015"/>
    </source>
</evidence>
<name>A0A6A1UQ75_9ROSI</name>
<dbReference type="SUPFAM" id="SSF47459">
    <property type="entry name" value="HLH, helix-loop-helix DNA-binding domain"/>
    <property type="match status" value="1"/>
</dbReference>
<keyword evidence="2" id="KW-0805">Transcription regulation</keyword>
<dbReference type="Proteomes" id="UP000516437">
    <property type="component" value="Chromosome 8"/>
</dbReference>
<evidence type="ECO:0000313" key="8">
    <source>
        <dbReference type="EMBL" id="KAB1201958.1"/>
    </source>
</evidence>
<protein>
    <recommendedName>
        <fullName evidence="7">BHLH domain-containing protein</fullName>
    </recommendedName>
</protein>
<comment type="subcellular location">
    <subcellularLocation>
        <location evidence="1">Nucleus</location>
    </subcellularLocation>
</comment>
<gene>
    <name evidence="8" type="ORF">CJ030_MR8G004531</name>
</gene>
<keyword evidence="9" id="KW-1185">Reference proteome</keyword>
<dbReference type="PANTHER" id="PTHR16223:SF56">
    <property type="entry name" value="TRANSCRIPTION FACTOR BHLH110"/>
    <property type="match status" value="1"/>
</dbReference>
<keyword evidence="5" id="KW-0539">Nucleus</keyword>
<comment type="caution">
    <text evidence="8">The sequence shown here is derived from an EMBL/GenBank/DDBJ whole genome shotgun (WGS) entry which is preliminary data.</text>
</comment>
<evidence type="ECO:0000256" key="4">
    <source>
        <dbReference type="ARBA" id="ARBA00023163"/>
    </source>
</evidence>
<dbReference type="InterPro" id="IPR045843">
    <property type="entry name" value="IND-like"/>
</dbReference>
<evidence type="ECO:0000256" key="3">
    <source>
        <dbReference type="ARBA" id="ARBA00023125"/>
    </source>
</evidence>
<dbReference type="CDD" id="cd11393">
    <property type="entry name" value="bHLH_AtbHLH_like"/>
    <property type="match status" value="1"/>
</dbReference>
<dbReference type="AlphaFoldDB" id="A0A6A1UQ75"/>
<keyword evidence="3" id="KW-0238">DNA-binding</keyword>
<evidence type="ECO:0000313" key="9">
    <source>
        <dbReference type="Proteomes" id="UP000516437"/>
    </source>
</evidence>
<reference evidence="8 9" key="1">
    <citation type="journal article" date="2019" name="Plant Biotechnol. J.">
        <title>The red bayberry genome and genetic basis of sex determination.</title>
        <authorList>
            <person name="Jia H.M."/>
            <person name="Jia H.J."/>
            <person name="Cai Q.L."/>
            <person name="Wang Y."/>
            <person name="Zhao H.B."/>
            <person name="Yang W.F."/>
            <person name="Wang G.Y."/>
            <person name="Li Y.H."/>
            <person name="Zhan D.L."/>
            <person name="Shen Y.T."/>
            <person name="Niu Q.F."/>
            <person name="Chang L."/>
            <person name="Qiu J."/>
            <person name="Zhao L."/>
            <person name="Xie H.B."/>
            <person name="Fu W.Y."/>
            <person name="Jin J."/>
            <person name="Li X.W."/>
            <person name="Jiao Y."/>
            <person name="Zhou C.C."/>
            <person name="Tu T."/>
            <person name="Chai C.Y."/>
            <person name="Gao J.L."/>
            <person name="Fan L.J."/>
            <person name="van de Weg E."/>
            <person name="Wang J.Y."/>
            <person name="Gao Z.S."/>
        </authorList>
    </citation>
    <scope>NUCLEOTIDE SEQUENCE [LARGE SCALE GENOMIC DNA]</scope>
    <source>
        <tissue evidence="8">Leaves</tissue>
    </source>
</reference>
<feature type="region of interest" description="Disordered" evidence="6">
    <location>
        <begin position="224"/>
        <end position="301"/>
    </location>
</feature>
<feature type="compositionally biased region" description="Basic and acidic residues" evidence="6">
    <location>
        <begin position="284"/>
        <end position="294"/>
    </location>
</feature>
<dbReference type="PROSITE" id="PS50888">
    <property type="entry name" value="BHLH"/>
    <property type="match status" value="1"/>
</dbReference>
<dbReference type="Gene3D" id="4.10.280.10">
    <property type="entry name" value="Helix-loop-helix DNA-binding domain"/>
    <property type="match status" value="1"/>
</dbReference>